<gene>
    <name evidence="3" type="ORF">GCM10009817_32340</name>
</gene>
<keyword evidence="4" id="KW-1185">Reference proteome</keyword>
<keyword evidence="2" id="KW-0812">Transmembrane</keyword>
<proteinExistence type="predicted"/>
<feature type="compositionally biased region" description="Low complexity" evidence="1">
    <location>
        <begin position="61"/>
        <end position="75"/>
    </location>
</feature>
<evidence type="ECO:0000256" key="1">
    <source>
        <dbReference type="SAM" id="MobiDB-lite"/>
    </source>
</evidence>
<evidence type="ECO:0000313" key="3">
    <source>
        <dbReference type="EMBL" id="GAA1988302.1"/>
    </source>
</evidence>
<evidence type="ECO:0008006" key="5">
    <source>
        <dbReference type="Google" id="ProtNLM"/>
    </source>
</evidence>
<protein>
    <recommendedName>
        <fullName evidence="5">ClpA/ClpB-like protein</fullName>
    </recommendedName>
</protein>
<feature type="compositionally biased region" description="Gly residues" evidence="1">
    <location>
        <begin position="76"/>
        <end position="93"/>
    </location>
</feature>
<reference evidence="3 4" key="1">
    <citation type="journal article" date="2019" name="Int. J. Syst. Evol. Microbiol.">
        <title>The Global Catalogue of Microorganisms (GCM) 10K type strain sequencing project: providing services to taxonomists for standard genome sequencing and annotation.</title>
        <authorList>
            <consortium name="The Broad Institute Genomics Platform"/>
            <consortium name="The Broad Institute Genome Sequencing Center for Infectious Disease"/>
            <person name="Wu L."/>
            <person name="Ma J."/>
        </authorList>
    </citation>
    <scope>NUCLEOTIDE SEQUENCE [LARGE SCALE GENOMIC DNA]</scope>
    <source>
        <strain evidence="3 4">JCM 15628</strain>
    </source>
</reference>
<sequence length="217" mass="21742">MVSSESVTAAQPPDDGRPDDSTGRTRMLSANKKVVAVAAAGAAAAVIGLGVSQVARADDAGSTTQTPTSTSTTTPGGPGQGWGPGGRHGGRGLAGMHDDLSALATKLGVDQAKLADALKAVRDDLRSGHAAKGTGARPDRAALQDEVATRLAAKLGIDVAKVKAALAAVQAEREADRQKALDDRLAQAVKDGTLTQAEADAVKKAAKAGVIGMRGDH</sequence>
<feature type="region of interest" description="Disordered" evidence="1">
    <location>
        <begin position="56"/>
        <end position="97"/>
    </location>
</feature>
<keyword evidence="2" id="KW-1133">Transmembrane helix</keyword>
<evidence type="ECO:0000313" key="4">
    <source>
        <dbReference type="Proteomes" id="UP001500013"/>
    </source>
</evidence>
<feature type="transmembrane region" description="Helical" evidence="2">
    <location>
        <begin position="34"/>
        <end position="55"/>
    </location>
</feature>
<name>A0ABN2SKE9_9MICO</name>
<comment type="caution">
    <text evidence="3">The sequence shown here is derived from an EMBL/GenBank/DDBJ whole genome shotgun (WGS) entry which is preliminary data.</text>
</comment>
<dbReference type="EMBL" id="BAAAPU010000009">
    <property type="protein sequence ID" value="GAA1988302.1"/>
    <property type="molecule type" value="Genomic_DNA"/>
</dbReference>
<feature type="compositionally biased region" description="Basic and acidic residues" evidence="1">
    <location>
        <begin position="14"/>
        <end position="23"/>
    </location>
</feature>
<feature type="region of interest" description="Disordered" evidence="1">
    <location>
        <begin position="1"/>
        <end position="27"/>
    </location>
</feature>
<dbReference type="RefSeq" id="WP_344064828.1">
    <property type="nucleotide sequence ID" value="NZ_BAAAPU010000009.1"/>
</dbReference>
<dbReference type="Proteomes" id="UP001500013">
    <property type="component" value="Unassembled WGS sequence"/>
</dbReference>
<evidence type="ECO:0000256" key="2">
    <source>
        <dbReference type="SAM" id="Phobius"/>
    </source>
</evidence>
<organism evidence="3 4">
    <name type="scientific">Terrabacter lapilli</name>
    <dbReference type="NCBI Taxonomy" id="436231"/>
    <lineage>
        <taxon>Bacteria</taxon>
        <taxon>Bacillati</taxon>
        <taxon>Actinomycetota</taxon>
        <taxon>Actinomycetes</taxon>
        <taxon>Micrococcales</taxon>
        <taxon>Intrasporangiaceae</taxon>
        <taxon>Terrabacter</taxon>
    </lineage>
</organism>
<keyword evidence="2" id="KW-0472">Membrane</keyword>
<accession>A0ABN2SKE9</accession>